<accession>A0A8J4UXC2</accession>
<dbReference type="AlphaFoldDB" id="A0A8J4UXC2"/>
<sequence length="718" mass="83479">MNCRNKQQKLIFSHYDNLFPLIKKDFELFKILYSEYKYSSTRSIEDQDGSEQRIVFKSDFHRVVNTIQHIDAVKWMCNNGYGVELEVGDIVFGDESNPDVLEYLIQQGWYKVAYNSIICNHQKKNSVFTLPILEVFAKYTPTPITSEQVKEIIEQLAIGPIPMVFEILSPLFQDELCLDIPARTFACAPMAPSTLLIINYLYEKNLCKDITTLMVSDEFNTISKVSSFFASVLNIEVVNNGDQSIGKHIQKLIGHVPKFSKQTSEMIERNITLRTDLFSLPLEAIFALLDHGLQLSRHWFGRCIEKRSNHLFISLWNKLSSDHQLEITSNGRCILFYPNAKDRIRFHSLLHNWTGTNLEVLLFLIAQGMAGDELKRSIVYDFYRTMAKMYHHERDYKLIVELMSLGALECDTILDNCIKQRNISMFKYIYKHRVTDADNSYLLDSCIEQQDYQFLQVIESDNVKPNLIQSLNSILSFHRHEVRFIRELLKSSCTSYQTLIILLNTHIEANCFAVVKYLLTTFSYKSIKPFFGSLSKTTKPIIDLIYQNRDTIFSVAAPNASDWEHLLSLAIFQNNCALVEYFLHYKIVTSITISLKRLRFGLPSSQLLHLIRPLLSSDLHQEILDLPFISVNPTFHDIMYLIDHRVYESIDPYIDHIVSMCHQTNYYQTIAQTLEYISKNQHLFKQPVKFDNLSNLPLPQKLLTLFKDQSSRNNIFKN</sequence>
<organism evidence="1 2">
    <name type="scientific">Polysphondylium violaceum</name>
    <dbReference type="NCBI Taxonomy" id="133409"/>
    <lineage>
        <taxon>Eukaryota</taxon>
        <taxon>Amoebozoa</taxon>
        <taxon>Evosea</taxon>
        <taxon>Eumycetozoa</taxon>
        <taxon>Dictyostelia</taxon>
        <taxon>Dictyosteliales</taxon>
        <taxon>Dictyosteliaceae</taxon>
        <taxon>Polysphondylium</taxon>
    </lineage>
</organism>
<dbReference type="Proteomes" id="UP000695562">
    <property type="component" value="Unassembled WGS sequence"/>
</dbReference>
<evidence type="ECO:0000313" key="1">
    <source>
        <dbReference type="EMBL" id="KAF2070725.1"/>
    </source>
</evidence>
<keyword evidence="2" id="KW-1185">Reference proteome</keyword>
<proteinExistence type="predicted"/>
<protein>
    <submittedName>
        <fullName evidence="1">Uncharacterized protein</fullName>
    </submittedName>
</protein>
<reference evidence="1" key="1">
    <citation type="submission" date="2020-01" db="EMBL/GenBank/DDBJ databases">
        <title>Development of genomics and gene disruption for Polysphondylium violaceum indicates a role for the polyketide synthase stlB in stalk morphogenesis.</title>
        <authorList>
            <person name="Narita B."/>
            <person name="Kawabe Y."/>
            <person name="Kin K."/>
            <person name="Saito T."/>
            <person name="Gibbs R."/>
            <person name="Kuspa A."/>
            <person name="Muzny D."/>
            <person name="Queller D."/>
            <person name="Richards S."/>
            <person name="Strassman J."/>
            <person name="Sucgang R."/>
            <person name="Worley K."/>
            <person name="Schaap P."/>
        </authorList>
    </citation>
    <scope>NUCLEOTIDE SEQUENCE</scope>
    <source>
        <strain evidence="1">QSvi11</strain>
    </source>
</reference>
<name>A0A8J4UXC2_9MYCE</name>
<dbReference type="EMBL" id="AJWJ01000453">
    <property type="protein sequence ID" value="KAF2070725.1"/>
    <property type="molecule type" value="Genomic_DNA"/>
</dbReference>
<gene>
    <name evidence="1" type="ORF">CYY_007955</name>
</gene>
<evidence type="ECO:0000313" key="2">
    <source>
        <dbReference type="Proteomes" id="UP000695562"/>
    </source>
</evidence>
<comment type="caution">
    <text evidence="1">The sequence shown here is derived from an EMBL/GenBank/DDBJ whole genome shotgun (WGS) entry which is preliminary data.</text>
</comment>